<sequence length="818" mass="92452">MRYSNTTVLLLLGITHLITALEKSEFCFDGCELTLNYVDFTDTSTTLPKKTRRCRSILYASSLYLCISEFCRADGRDAWLVGKSDNCMRLANEALPPYDIVYDYAPEEIADLRRLRAEEGLWNAENKASLSEVVIPDQGFFERAYKTLDYVWYEIEIHRAYGITIYYFWAFVFSVGICLRLVTAIRTLRHQEWQAVPSDDFNEDDLYVKGRGKASSLQTLLKRYITVPATFGYRCSQNIGWCTIPSRIQSITIFSFVTLNILFCSISYRAFEGNLYWPSVSTQMWRYVSDRTGVLSLANFPLVWLFGTRNNLLMWLTGWDFGAYNNFHRWVARVATVQAVVHSIGYTVLICDDGGGWKLFMKYWTKHYFWNGELATIFMCAICIFSVYGLRRSHYEIFLITHILFSIIILLTTYYHVKIFNGEWNIFLYPCLLVWILDRLLRGVRILAFKPEFWQTRASATYDPSSNLIRLSVPCSQNFLRPKPGTYYYVYVLNDLLFMHQNHPFTLAYVSHASSSSTPIEHDGASTRLMSGIRRPYPHRTASSSSSESDSLLPSKPTSTPAATSSLTFLIRPYDGMTRRLASLCSSSTRPANLRVLIEGPYGHTTPLHTFPNILFIVGGSGIAVPLSYVRTLLCEDDDADADRDRDRDIKGNSRSKRKSRVRSVHILWAVREQQFLDTVLRHDFPLALGLDPGPERLAGAGGSEGTSGSGSGSGSGGSARRYWNDERLTTTIHIKQPSHLSRLPTPTPSHALTLHPNRPNIRTAVLSAALSASASDSALAIVACGPAQMADDARRASVRALAEGYTGVEYFEEGFGW</sequence>
<dbReference type="PROSITE" id="PS51384">
    <property type="entry name" value="FAD_FR"/>
    <property type="match status" value="1"/>
</dbReference>
<keyword evidence="2" id="KW-0813">Transport</keyword>
<dbReference type="OrthoDB" id="167398at2759"/>
<dbReference type="InterPro" id="IPR017927">
    <property type="entry name" value="FAD-bd_FR_type"/>
</dbReference>
<feature type="chain" id="PRO_5025542533" description="FAD-binding FR-type domain-containing protein" evidence="10">
    <location>
        <begin position="21"/>
        <end position="818"/>
    </location>
</feature>
<evidence type="ECO:0000256" key="4">
    <source>
        <dbReference type="ARBA" id="ARBA00022989"/>
    </source>
</evidence>
<dbReference type="SFLD" id="SFLDG01168">
    <property type="entry name" value="Ferric_reductase_subgroup_(FRE"/>
    <property type="match status" value="1"/>
</dbReference>
<dbReference type="Proteomes" id="UP000799324">
    <property type="component" value="Unassembled WGS sequence"/>
</dbReference>
<protein>
    <recommendedName>
        <fullName evidence="11">FAD-binding FR-type domain-containing protein</fullName>
    </recommendedName>
</protein>
<reference evidence="12" key="1">
    <citation type="journal article" date="2020" name="Stud. Mycol.">
        <title>101 Dothideomycetes genomes: a test case for predicting lifestyles and emergence of pathogens.</title>
        <authorList>
            <person name="Haridas S."/>
            <person name="Albert R."/>
            <person name="Binder M."/>
            <person name="Bloem J."/>
            <person name="Labutti K."/>
            <person name="Salamov A."/>
            <person name="Andreopoulos B."/>
            <person name="Baker S."/>
            <person name="Barry K."/>
            <person name="Bills G."/>
            <person name="Bluhm B."/>
            <person name="Cannon C."/>
            <person name="Castanera R."/>
            <person name="Culley D."/>
            <person name="Daum C."/>
            <person name="Ezra D."/>
            <person name="Gonzalez J."/>
            <person name="Henrissat B."/>
            <person name="Kuo A."/>
            <person name="Liang C."/>
            <person name="Lipzen A."/>
            <person name="Lutzoni F."/>
            <person name="Magnuson J."/>
            <person name="Mondo S."/>
            <person name="Nolan M."/>
            <person name="Ohm R."/>
            <person name="Pangilinan J."/>
            <person name="Park H.-J."/>
            <person name="Ramirez L."/>
            <person name="Alfaro M."/>
            <person name="Sun H."/>
            <person name="Tritt A."/>
            <person name="Yoshinaga Y."/>
            <person name="Zwiers L.-H."/>
            <person name="Turgeon B."/>
            <person name="Goodwin S."/>
            <person name="Spatafora J."/>
            <person name="Crous P."/>
            <person name="Grigoriev I."/>
        </authorList>
    </citation>
    <scope>NUCLEOTIDE SEQUENCE</scope>
    <source>
        <strain evidence="12">CBS 122681</strain>
    </source>
</reference>
<evidence type="ECO:0000256" key="5">
    <source>
        <dbReference type="ARBA" id="ARBA00023065"/>
    </source>
</evidence>
<evidence type="ECO:0000256" key="9">
    <source>
        <dbReference type="SAM" id="Phobius"/>
    </source>
</evidence>
<keyword evidence="6 9" id="KW-0472">Membrane</keyword>
<evidence type="ECO:0000256" key="7">
    <source>
        <dbReference type="ARBA" id="ARBA00023180"/>
    </source>
</evidence>
<feature type="compositionally biased region" description="Low complexity" evidence="8">
    <location>
        <begin position="543"/>
        <end position="563"/>
    </location>
</feature>
<dbReference type="GO" id="GO:0006879">
    <property type="term" value="P:intracellular iron ion homeostasis"/>
    <property type="evidence" value="ECO:0007669"/>
    <property type="project" value="TreeGrafter"/>
</dbReference>
<comment type="subcellular location">
    <subcellularLocation>
        <location evidence="1">Membrane</location>
        <topology evidence="1">Multi-pass membrane protein</topology>
    </subcellularLocation>
</comment>
<keyword evidence="13" id="KW-1185">Reference proteome</keyword>
<feature type="transmembrane region" description="Helical" evidence="9">
    <location>
        <begin position="165"/>
        <end position="182"/>
    </location>
</feature>
<dbReference type="Pfam" id="PF01794">
    <property type="entry name" value="Ferric_reduct"/>
    <property type="match status" value="1"/>
</dbReference>
<dbReference type="GO" id="GO:0005886">
    <property type="term" value="C:plasma membrane"/>
    <property type="evidence" value="ECO:0007669"/>
    <property type="project" value="TreeGrafter"/>
</dbReference>
<dbReference type="CDD" id="cd06186">
    <property type="entry name" value="NOX_Duox_like_FAD_NADP"/>
    <property type="match status" value="1"/>
</dbReference>
<feature type="transmembrane region" description="Helical" evidence="9">
    <location>
        <begin position="423"/>
        <end position="441"/>
    </location>
</feature>
<dbReference type="SFLD" id="SFLDS00052">
    <property type="entry name" value="Ferric_Reductase_Domain"/>
    <property type="match status" value="1"/>
</dbReference>
<dbReference type="InterPro" id="IPR039261">
    <property type="entry name" value="FNR_nucleotide-bd"/>
</dbReference>
<name>A0A6A6TGM7_9PLEO</name>
<feature type="region of interest" description="Disordered" evidence="8">
    <location>
        <begin position="536"/>
        <end position="563"/>
    </location>
</feature>
<dbReference type="InterPro" id="IPR013112">
    <property type="entry name" value="FAD-bd_8"/>
</dbReference>
<dbReference type="GO" id="GO:0006826">
    <property type="term" value="P:iron ion transport"/>
    <property type="evidence" value="ECO:0007669"/>
    <property type="project" value="TreeGrafter"/>
</dbReference>
<organism evidence="12 13">
    <name type="scientific">Lophiostoma macrostomum CBS 122681</name>
    <dbReference type="NCBI Taxonomy" id="1314788"/>
    <lineage>
        <taxon>Eukaryota</taxon>
        <taxon>Fungi</taxon>
        <taxon>Dikarya</taxon>
        <taxon>Ascomycota</taxon>
        <taxon>Pezizomycotina</taxon>
        <taxon>Dothideomycetes</taxon>
        <taxon>Pleosporomycetidae</taxon>
        <taxon>Pleosporales</taxon>
        <taxon>Lophiostomataceae</taxon>
        <taxon>Lophiostoma</taxon>
    </lineage>
</organism>
<gene>
    <name evidence="12" type="ORF">K491DRAFT_714237</name>
</gene>
<feature type="signal peptide" evidence="10">
    <location>
        <begin position="1"/>
        <end position="20"/>
    </location>
</feature>
<dbReference type="PANTHER" id="PTHR32361">
    <property type="entry name" value="FERRIC/CUPRIC REDUCTASE TRANSMEMBRANE COMPONENT"/>
    <property type="match status" value="1"/>
</dbReference>
<keyword evidence="5" id="KW-0406">Ion transport</keyword>
<feature type="region of interest" description="Disordered" evidence="8">
    <location>
        <begin position="696"/>
        <end position="722"/>
    </location>
</feature>
<keyword evidence="10" id="KW-0732">Signal</keyword>
<dbReference type="GO" id="GO:0015677">
    <property type="term" value="P:copper ion import"/>
    <property type="evidence" value="ECO:0007669"/>
    <property type="project" value="TreeGrafter"/>
</dbReference>
<evidence type="ECO:0000256" key="3">
    <source>
        <dbReference type="ARBA" id="ARBA00022692"/>
    </source>
</evidence>
<evidence type="ECO:0000256" key="10">
    <source>
        <dbReference type="SAM" id="SignalP"/>
    </source>
</evidence>
<dbReference type="InterPro" id="IPR013130">
    <property type="entry name" value="Fe3_Rdtase_TM_dom"/>
</dbReference>
<evidence type="ECO:0000256" key="2">
    <source>
        <dbReference type="ARBA" id="ARBA00022448"/>
    </source>
</evidence>
<evidence type="ECO:0000313" key="13">
    <source>
        <dbReference type="Proteomes" id="UP000799324"/>
    </source>
</evidence>
<evidence type="ECO:0000259" key="11">
    <source>
        <dbReference type="PROSITE" id="PS51384"/>
    </source>
</evidence>
<proteinExistence type="predicted"/>
<evidence type="ECO:0000256" key="1">
    <source>
        <dbReference type="ARBA" id="ARBA00004141"/>
    </source>
</evidence>
<dbReference type="Gene3D" id="3.40.50.80">
    <property type="entry name" value="Nucleotide-binding domain of ferredoxin-NADP reductase (FNR) module"/>
    <property type="match status" value="1"/>
</dbReference>
<keyword evidence="7" id="KW-0325">Glycoprotein</keyword>
<dbReference type="EMBL" id="MU004322">
    <property type="protein sequence ID" value="KAF2657774.1"/>
    <property type="molecule type" value="Genomic_DNA"/>
</dbReference>
<feature type="domain" description="FAD-binding FR-type" evidence="11">
    <location>
        <begin position="439"/>
        <end position="608"/>
    </location>
</feature>
<dbReference type="SUPFAM" id="SSF52343">
    <property type="entry name" value="Ferredoxin reductase-like, C-terminal NADP-linked domain"/>
    <property type="match status" value="1"/>
</dbReference>
<dbReference type="Pfam" id="PF08022">
    <property type="entry name" value="FAD_binding_8"/>
    <property type="match status" value="1"/>
</dbReference>
<accession>A0A6A6TGM7</accession>
<evidence type="ECO:0000256" key="6">
    <source>
        <dbReference type="ARBA" id="ARBA00023136"/>
    </source>
</evidence>
<evidence type="ECO:0000313" key="12">
    <source>
        <dbReference type="EMBL" id="KAF2657774.1"/>
    </source>
</evidence>
<feature type="compositionally biased region" description="Gly residues" evidence="8">
    <location>
        <begin position="700"/>
        <end position="718"/>
    </location>
</feature>
<feature type="transmembrane region" description="Helical" evidence="9">
    <location>
        <begin position="369"/>
        <end position="390"/>
    </location>
</feature>
<dbReference type="AlphaFoldDB" id="A0A6A6TGM7"/>
<feature type="transmembrane region" description="Helical" evidence="9">
    <location>
        <begin position="397"/>
        <end position="417"/>
    </location>
</feature>
<keyword evidence="3 9" id="KW-0812">Transmembrane</keyword>
<keyword evidence="4 9" id="KW-1133">Transmembrane helix</keyword>
<dbReference type="PANTHER" id="PTHR32361:SF9">
    <property type="entry name" value="FERRIC REDUCTASE TRANSMEMBRANE COMPONENT 3-RELATED"/>
    <property type="match status" value="1"/>
</dbReference>
<dbReference type="InterPro" id="IPR051410">
    <property type="entry name" value="Ferric/Cupric_Reductase"/>
</dbReference>
<dbReference type="GO" id="GO:0000293">
    <property type="term" value="F:ferric-chelate reductase activity"/>
    <property type="evidence" value="ECO:0007669"/>
    <property type="project" value="TreeGrafter"/>
</dbReference>
<evidence type="ECO:0000256" key="8">
    <source>
        <dbReference type="SAM" id="MobiDB-lite"/>
    </source>
</evidence>